<gene>
    <name evidence="2" type="ORF">CDV28_10684</name>
</gene>
<comment type="caution">
    <text evidence="2">The sequence shown here is derived from an EMBL/GenBank/DDBJ whole genome shotgun (WGS) entry which is preliminary data.</text>
</comment>
<name>A0A521G3C2_9BACT</name>
<feature type="region of interest" description="Disordered" evidence="1">
    <location>
        <begin position="428"/>
        <end position="455"/>
    </location>
</feature>
<accession>A0A521G3C2</accession>
<dbReference type="Proteomes" id="UP000316238">
    <property type="component" value="Unassembled WGS sequence"/>
</dbReference>
<evidence type="ECO:0000313" key="2">
    <source>
        <dbReference type="EMBL" id="TAA75529.1"/>
    </source>
</evidence>
<dbReference type="AlphaFoldDB" id="A0A521G3C2"/>
<proteinExistence type="predicted"/>
<feature type="region of interest" description="Disordered" evidence="1">
    <location>
        <begin position="156"/>
        <end position="177"/>
    </location>
</feature>
<organism evidence="2 3">
    <name type="scientific">Candidatus Electronema aureum</name>
    <dbReference type="NCBI Taxonomy" id="2005002"/>
    <lineage>
        <taxon>Bacteria</taxon>
        <taxon>Pseudomonadati</taxon>
        <taxon>Thermodesulfobacteriota</taxon>
        <taxon>Desulfobulbia</taxon>
        <taxon>Desulfobulbales</taxon>
        <taxon>Desulfobulbaceae</taxon>
        <taxon>Candidatus Electronema</taxon>
    </lineage>
</organism>
<dbReference type="EMBL" id="NQJD01000006">
    <property type="protein sequence ID" value="TAA75529.1"/>
    <property type="molecule type" value="Genomic_DNA"/>
</dbReference>
<evidence type="ECO:0000313" key="3">
    <source>
        <dbReference type="Proteomes" id="UP000316238"/>
    </source>
</evidence>
<sequence length="455" mass="49952">MIFSRIIRADRSRAQFERSLFMCIVFFLSLFIAVGSASAGYGPEMRRIQEGGGTWGAILEMSAKARGPSVRFTIRKKDGLFFNTESNISIRTGSYNGTSVASDIVPLGNSSVNLTVRLDSRSPAQSYYAYLFNSYGHAWVGPLKIDGYEENSELSSFDDENTSIRGGEDLGQPRIANRPQPVRLNNQVRIHVTAGSSRYDGGLVQVQCIAEDSDRPRSNPYTSGWIREGATVTVPFRFYAPGDKTISCITRNSCCSSAWVNRSIRVEQNNREPNSPRISFGPGAVKVNVPAYVHVLPGSDPDGDQIKVECKAEDSDRTSFRPVSSGWLSQPREVDTVFTFAAIGSKTISCVTVDRKGAISVPAERAIEVDEQSSRIEGKRSRTETNINISVVTDADGKSDSKVSVQSSRSEDCAPFCSENGEITYDKPYLPEYRPAYPSDPSDGDYVLPESVPDL</sequence>
<evidence type="ECO:0000256" key="1">
    <source>
        <dbReference type="SAM" id="MobiDB-lite"/>
    </source>
</evidence>
<keyword evidence="3" id="KW-1185">Reference proteome</keyword>
<protein>
    <submittedName>
        <fullName evidence="2">Uncharacterized protein</fullName>
    </submittedName>
</protein>
<reference evidence="2" key="1">
    <citation type="submission" date="2017-07" db="EMBL/GenBank/DDBJ databases">
        <title>The cable genome - Insights into the physiology and evolution of filamentous bacteria capable of sulfide oxidation via long distance electron transfer.</title>
        <authorList>
            <person name="Thorup C."/>
            <person name="Bjerg J.T."/>
            <person name="Schreiber L."/>
            <person name="Nielsen L.P."/>
            <person name="Kjeldsen K.U."/>
            <person name="Boesen T."/>
            <person name="Boggild A."/>
            <person name="Meysman F."/>
            <person name="Geelhoed J."/>
            <person name="Schramm A."/>
        </authorList>
    </citation>
    <scope>NUCLEOTIDE SEQUENCE [LARGE SCALE GENOMIC DNA]</scope>
    <source>
        <strain evidence="2">GS</strain>
    </source>
</reference>